<gene>
    <name evidence="14" type="ORF">BN10_810012</name>
</gene>
<keyword evidence="9 12" id="KW-0274">FAD</keyword>
<evidence type="ECO:0000256" key="6">
    <source>
        <dbReference type="ARBA" id="ARBA00012402"/>
    </source>
</evidence>
<dbReference type="GO" id="GO:0004729">
    <property type="term" value="F:oxygen-dependent protoporphyrinogen oxidase activity"/>
    <property type="evidence" value="ECO:0007669"/>
    <property type="project" value="UniProtKB-UniRule"/>
</dbReference>
<dbReference type="SUPFAM" id="SSF51905">
    <property type="entry name" value="FAD/NAD(P)-binding domain"/>
    <property type="match status" value="1"/>
</dbReference>
<keyword evidence="12" id="KW-0963">Cytoplasm</keyword>
<dbReference type="Pfam" id="PF01593">
    <property type="entry name" value="Amino_oxidase"/>
    <property type="match status" value="1"/>
</dbReference>
<dbReference type="Gene3D" id="3.90.660.20">
    <property type="entry name" value="Protoporphyrinogen oxidase, mitochondrial, domain 2"/>
    <property type="match status" value="1"/>
</dbReference>
<dbReference type="PANTHER" id="PTHR42923:SF3">
    <property type="entry name" value="PROTOPORPHYRINOGEN OXIDASE"/>
    <property type="match status" value="1"/>
</dbReference>
<evidence type="ECO:0000256" key="10">
    <source>
        <dbReference type="ARBA" id="ARBA00023002"/>
    </source>
</evidence>
<accession>N0E692</accession>
<keyword evidence="8 12" id="KW-0285">Flavoprotein</keyword>
<comment type="caution">
    <text evidence="14">The sequence shown here is derived from an EMBL/GenBank/DDBJ whole genome shotgun (WGS) entry which is preliminary data.</text>
</comment>
<keyword evidence="15" id="KW-1185">Reference proteome</keyword>
<evidence type="ECO:0000256" key="9">
    <source>
        <dbReference type="ARBA" id="ARBA00022827"/>
    </source>
</evidence>
<evidence type="ECO:0000256" key="5">
    <source>
        <dbReference type="ARBA" id="ARBA00008310"/>
    </source>
</evidence>
<feature type="domain" description="Amine oxidase" evidence="13">
    <location>
        <begin position="30"/>
        <end position="472"/>
    </location>
</feature>
<dbReference type="Proteomes" id="UP000013167">
    <property type="component" value="Unassembled WGS sequence"/>
</dbReference>
<comment type="cofactor">
    <cofactor evidence="2 12">
        <name>FAD</name>
        <dbReference type="ChEBI" id="CHEBI:57692"/>
    </cofactor>
</comment>
<evidence type="ECO:0000256" key="12">
    <source>
        <dbReference type="RuleBase" id="RU364052"/>
    </source>
</evidence>
<dbReference type="Gene3D" id="3.50.50.60">
    <property type="entry name" value="FAD/NAD(P)-binding domain"/>
    <property type="match status" value="1"/>
</dbReference>
<dbReference type="InterPro" id="IPR036188">
    <property type="entry name" value="FAD/NAD-bd_sf"/>
</dbReference>
<reference evidence="14 15" key="1">
    <citation type="journal article" date="2013" name="ISME J.">
        <title>A metabolic model for members of the genus Tetrasphaera involved in enhanced biological phosphorus removal.</title>
        <authorList>
            <person name="Kristiansen R."/>
            <person name="Nguyen H.T.T."/>
            <person name="Saunders A.M."/>
            <person name="Nielsen J.L."/>
            <person name="Wimmer R."/>
            <person name="Le V.Q."/>
            <person name="McIlroy S.J."/>
            <person name="Petrovski S."/>
            <person name="Seviour R.J."/>
            <person name="Calteau A."/>
            <person name="Nielsen K.L."/>
            <person name="Nielsen P.H."/>
        </authorList>
    </citation>
    <scope>NUCLEOTIDE SEQUENCE [LARGE SCALE GENOMIC DNA]</scope>
    <source>
        <strain evidence="14 15">Lp2</strain>
    </source>
</reference>
<dbReference type="NCBIfam" id="TIGR00562">
    <property type="entry name" value="proto_IX_ox"/>
    <property type="match status" value="1"/>
</dbReference>
<dbReference type="GO" id="GO:0005737">
    <property type="term" value="C:cytoplasm"/>
    <property type="evidence" value="ECO:0007669"/>
    <property type="project" value="UniProtKB-SubCell"/>
</dbReference>
<dbReference type="STRING" id="1193181.BN10_810012"/>
<dbReference type="UniPathway" id="UPA00252"/>
<evidence type="ECO:0000256" key="3">
    <source>
        <dbReference type="ARBA" id="ARBA00002185"/>
    </source>
</evidence>
<evidence type="ECO:0000256" key="1">
    <source>
        <dbReference type="ARBA" id="ARBA00001755"/>
    </source>
</evidence>
<dbReference type="EC" id="1.3.3.15" evidence="6 12"/>
<dbReference type="InterPro" id="IPR004572">
    <property type="entry name" value="Protoporphyrinogen_oxidase"/>
</dbReference>
<sequence length="482" mass="49489">MAPAGPPPAPSTAFLEPGGPAHVVVVGGGLAGLVTARALTTAGVDVTVCEAGSVLGGTLRLAEVAGHRVDVGAEAMLAVRPEGVDLLRDLGAADELVSPTTTSASIWSRGALHPLPRATLMGVPTAEDGLSGLLTADELERWRAERPWPGGSVTADLAVGSYVRTRWGDAVADRLVEPLLGGVYAGRADELSLEATMPALWAAAVADGALPQPAPVSDQAARPAFAGIIGGMGRLPGLLADDLTRRGVRVRTSTTVRAVSTGRERRFSVTVGPTMAEERILADAVVLATPPTAASRLLAQLIPEAATALGEVESSSSAVVTLALPRAGLPGLPGSGFLVPAVDGHVIKGATFSANKWAWTDALDPEVTFVRASLGRAGDVRHLQRDDRDLVTIAHHEIGEAIGATLPDLVDAHVQRWGGGLPQYTVGHATRMATVREAVARRPGLEVSGAAYQGVGIPAVIASATGAAQRVLTHLRPLDPRL</sequence>
<comment type="pathway">
    <text evidence="4 12">Porphyrin-containing compound metabolism; protoheme biosynthesis.</text>
</comment>
<evidence type="ECO:0000256" key="4">
    <source>
        <dbReference type="ARBA" id="ARBA00004744"/>
    </source>
</evidence>
<dbReference type="InterPro" id="IPR002937">
    <property type="entry name" value="Amino_oxidase"/>
</dbReference>
<keyword evidence="11 12" id="KW-0350">Heme biosynthesis</keyword>
<dbReference type="RefSeq" id="WP_010850971.1">
    <property type="nucleotide sequence ID" value="NZ_HF570956.1"/>
</dbReference>
<evidence type="ECO:0000256" key="2">
    <source>
        <dbReference type="ARBA" id="ARBA00001974"/>
    </source>
</evidence>
<evidence type="ECO:0000256" key="11">
    <source>
        <dbReference type="ARBA" id="ARBA00023133"/>
    </source>
</evidence>
<evidence type="ECO:0000313" key="15">
    <source>
        <dbReference type="Proteomes" id="UP000013167"/>
    </source>
</evidence>
<dbReference type="GO" id="GO:0006783">
    <property type="term" value="P:heme biosynthetic process"/>
    <property type="evidence" value="ECO:0007669"/>
    <property type="project" value="UniProtKB-UniRule"/>
</dbReference>
<evidence type="ECO:0000313" key="14">
    <source>
        <dbReference type="EMBL" id="CCH71139.1"/>
    </source>
</evidence>
<comment type="subcellular location">
    <subcellularLocation>
        <location evidence="12">Cytoplasm</location>
    </subcellularLocation>
</comment>
<dbReference type="InterPro" id="IPR050464">
    <property type="entry name" value="Zeta_carotene_desat/Oxidored"/>
</dbReference>
<comment type="function">
    <text evidence="3 12">Involved in coproporphyrin-dependent heme b biosynthesis. Catalyzes the oxidation of coproporphyrinogen III to coproporphyrin III.</text>
</comment>
<dbReference type="HOGENOM" id="CLU_009629_3_1_11"/>
<protein>
    <recommendedName>
        <fullName evidence="7 12">Coproporphyrinogen III oxidase</fullName>
        <ecNumber evidence="6 12">1.3.3.15</ecNumber>
    </recommendedName>
</protein>
<comment type="catalytic activity">
    <reaction evidence="1">
        <text>coproporphyrinogen III + 3 O2 = coproporphyrin III + 3 H2O2</text>
        <dbReference type="Rhea" id="RHEA:43436"/>
        <dbReference type="ChEBI" id="CHEBI:15379"/>
        <dbReference type="ChEBI" id="CHEBI:16240"/>
        <dbReference type="ChEBI" id="CHEBI:57309"/>
        <dbReference type="ChEBI" id="CHEBI:131725"/>
        <dbReference type="EC" id="1.3.3.15"/>
    </reaction>
    <physiologicalReaction direction="left-to-right" evidence="1">
        <dbReference type="Rhea" id="RHEA:43437"/>
    </physiologicalReaction>
</comment>
<dbReference type="PANTHER" id="PTHR42923">
    <property type="entry name" value="PROTOPORPHYRINOGEN OXIDASE"/>
    <property type="match status" value="1"/>
</dbReference>
<evidence type="ECO:0000259" key="13">
    <source>
        <dbReference type="Pfam" id="PF01593"/>
    </source>
</evidence>
<proteinExistence type="inferred from homology"/>
<dbReference type="SUPFAM" id="SSF54373">
    <property type="entry name" value="FAD-linked reductases, C-terminal domain"/>
    <property type="match status" value="1"/>
</dbReference>
<evidence type="ECO:0000256" key="8">
    <source>
        <dbReference type="ARBA" id="ARBA00022630"/>
    </source>
</evidence>
<name>N0E692_9MICO</name>
<evidence type="ECO:0000256" key="7">
    <source>
        <dbReference type="ARBA" id="ARBA00019046"/>
    </source>
</evidence>
<dbReference type="Gene3D" id="1.10.3110.10">
    <property type="entry name" value="protoporphyrinogen ix oxidase, domain 3"/>
    <property type="match status" value="1"/>
</dbReference>
<organism evidence="14 15">
    <name type="scientific">Phycicoccus elongatus Lp2</name>
    <dbReference type="NCBI Taxonomy" id="1193181"/>
    <lineage>
        <taxon>Bacteria</taxon>
        <taxon>Bacillati</taxon>
        <taxon>Actinomycetota</taxon>
        <taxon>Actinomycetes</taxon>
        <taxon>Micrococcales</taxon>
        <taxon>Intrasporangiaceae</taxon>
        <taxon>Phycicoccus</taxon>
    </lineage>
</organism>
<comment type="similarity">
    <text evidence="5 12">Belongs to the protoporphyrinogen/coproporphyrinogen oxidase family. Coproporphyrinogen III oxidase subfamily.</text>
</comment>
<dbReference type="EMBL" id="CAIZ01000154">
    <property type="protein sequence ID" value="CCH71139.1"/>
    <property type="molecule type" value="Genomic_DNA"/>
</dbReference>
<keyword evidence="10 12" id="KW-0560">Oxidoreductase</keyword>
<dbReference type="eggNOG" id="COG1232">
    <property type="taxonomic scope" value="Bacteria"/>
</dbReference>
<dbReference type="AlphaFoldDB" id="N0E692"/>